<evidence type="ECO:0000313" key="1">
    <source>
        <dbReference type="EMBL" id="QEG37494.1"/>
    </source>
</evidence>
<evidence type="ECO:0000313" key="2">
    <source>
        <dbReference type="Proteomes" id="UP000323917"/>
    </source>
</evidence>
<dbReference type="KEGG" id="bgok:Pr1d_48400"/>
<gene>
    <name evidence="1" type="ORF">Pr1d_48400</name>
</gene>
<dbReference type="EMBL" id="CP042913">
    <property type="protein sequence ID" value="QEG37494.1"/>
    <property type="molecule type" value="Genomic_DNA"/>
</dbReference>
<reference evidence="1 2" key="1">
    <citation type="submission" date="2019-08" db="EMBL/GenBank/DDBJ databases">
        <title>Deep-cultivation of Planctomycetes and their phenomic and genomic characterization uncovers novel biology.</title>
        <authorList>
            <person name="Wiegand S."/>
            <person name="Jogler M."/>
            <person name="Boedeker C."/>
            <person name="Pinto D."/>
            <person name="Vollmers J."/>
            <person name="Rivas-Marin E."/>
            <person name="Kohn T."/>
            <person name="Peeters S.H."/>
            <person name="Heuer A."/>
            <person name="Rast P."/>
            <person name="Oberbeckmann S."/>
            <person name="Bunk B."/>
            <person name="Jeske O."/>
            <person name="Meyerdierks A."/>
            <person name="Storesund J.E."/>
            <person name="Kallscheuer N."/>
            <person name="Luecker S."/>
            <person name="Lage O.M."/>
            <person name="Pohl T."/>
            <person name="Merkel B.J."/>
            <person name="Hornburger P."/>
            <person name="Mueller R.-W."/>
            <person name="Bruemmer F."/>
            <person name="Labrenz M."/>
            <person name="Spormann A.M."/>
            <person name="Op den Camp H."/>
            <person name="Overmann J."/>
            <person name="Amann R."/>
            <person name="Jetten M.S.M."/>
            <person name="Mascher T."/>
            <person name="Medema M.H."/>
            <person name="Devos D.P."/>
            <person name="Kaster A.-K."/>
            <person name="Ovreas L."/>
            <person name="Rohde M."/>
            <person name="Galperin M.Y."/>
            <person name="Jogler C."/>
        </authorList>
    </citation>
    <scope>NUCLEOTIDE SEQUENCE [LARGE SCALE GENOMIC DNA]</scope>
    <source>
        <strain evidence="1 2">Pr1d</strain>
    </source>
</reference>
<sequence>MSMGTLGFIFALSALARVQKLEKRLKEAGVLTGKPHSN</sequence>
<dbReference type="Proteomes" id="UP000323917">
    <property type="component" value="Chromosome"/>
</dbReference>
<protein>
    <submittedName>
        <fullName evidence="1">Uncharacterized protein</fullName>
    </submittedName>
</protein>
<proteinExistence type="predicted"/>
<dbReference type="AlphaFoldDB" id="A0A5B9QEV9"/>
<name>A0A5B9QEV9_9BACT</name>
<organism evidence="1 2">
    <name type="scientific">Bythopirellula goksoeyrii</name>
    <dbReference type="NCBI Taxonomy" id="1400387"/>
    <lineage>
        <taxon>Bacteria</taxon>
        <taxon>Pseudomonadati</taxon>
        <taxon>Planctomycetota</taxon>
        <taxon>Planctomycetia</taxon>
        <taxon>Pirellulales</taxon>
        <taxon>Lacipirellulaceae</taxon>
        <taxon>Bythopirellula</taxon>
    </lineage>
</organism>
<keyword evidence="2" id="KW-1185">Reference proteome</keyword>
<accession>A0A5B9QEV9</accession>